<dbReference type="EMBL" id="JWZT01003075">
    <property type="protein sequence ID" value="KII67796.1"/>
    <property type="molecule type" value="Genomic_DNA"/>
</dbReference>
<comment type="caution">
    <text evidence="3">The sequence shown here is derived from an EMBL/GenBank/DDBJ whole genome shotgun (WGS) entry which is preliminary data.</text>
</comment>
<evidence type="ECO:0000313" key="4">
    <source>
        <dbReference type="Proteomes" id="UP000031668"/>
    </source>
</evidence>
<protein>
    <submittedName>
        <fullName evidence="3">Putative pyruvyl transferase EpsO</fullName>
    </submittedName>
</protein>
<dbReference type="AlphaFoldDB" id="A0A0C2MKQ1"/>
<evidence type="ECO:0000313" key="3">
    <source>
        <dbReference type="EMBL" id="KII67796.1"/>
    </source>
</evidence>
<sequence length="611" mass="70551">MHYMTILKNKLSVIDDVVPHGSRIIYLDIPLHLNVGDLLIYKGTEQFFKERKYKVLARRTDNTSLAYVKKIKDIPDDVIILLHGGGNFGDLYPQHQALREAVVEKFPNNKVIFLPQTVHFKNESEMRKSASVIRTHKNLTIFCRDTRSQNILNDNFCNDVRLCPDMAHSLWGIYSTQKKEDIKRDTLWMIRKDIEETNLVGLEGIPGPSHYEDWEDICSDKDRSYTNLLRQFERINNLIGKQIVPTELLWARYTDKLVERVNNYFKIHSDVVTSRMHGHILCCLLGVNTKLLDNSYGKNSTYYEAWTKSVPNYTNLPTLSVVIPVYNVSKYVLEAIDSVINQTITPFEVIIVDDGSTDNSGELVEQYYSEIQYVKIIHTHNQGLGEARNVGTRAALGEYIYYFDSDDVLQLYLIEDFYNALKSNGELDIFAFSAESFLDGADKEMVAPQNKLPKYLRVHETLFSSGGEAFIEMSRTGTFYPNAWLYIFRRKFFTDFNITFKSIIHEDEEFTPRLFLHAGKTFITRKCFFKRRVRAGSIMQSSRSEKNIIGYIESINALEVLLASHDGEIKKYLRARLIENILNILVIQKSNNIVLTTQTSQRVRALLKNAA</sequence>
<evidence type="ECO:0000259" key="1">
    <source>
        <dbReference type="Pfam" id="PF00535"/>
    </source>
</evidence>
<reference evidence="3 4" key="1">
    <citation type="journal article" date="2014" name="Genome Biol. Evol.">
        <title>The genome of the myxosporean Thelohanellus kitauei shows adaptations to nutrient acquisition within its fish host.</title>
        <authorList>
            <person name="Yang Y."/>
            <person name="Xiong J."/>
            <person name="Zhou Z."/>
            <person name="Huo F."/>
            <person name="Miao W."/>
            <person name="Ran C."/>
            <person name="Liu Y."/>
            <person name="Zhang J."/>
            <person name="Feng J."/>
            <person name="Wang M."/>
            <person name="Wang M."/>
            <person name="Wang L."/>
            <person name="Yao B."/>
        </authorList>
    </citation>
    <scope>NUCLEOTIDE SEQUENCE [LARGE SCALE GENOMIC DNA]</scope>
    <source>
        <strain evidence="3">Wuqing</strain>
    </source>
</reference>
<dbReference type="CDD" id="cd00761">
    <property type="entry name" value="Glyco_tranf_GTA_type"/>
    <property type="match status" value="1"/>
</dbReference>
<dbReference type="PANTHER" id="PTHR22916:SF3">
    <property type="entry name" value="UDP-GLCNAC:BETAGAL BETA-1,3-N-ACETYLGLUCOSAMINYLTRANSFERASE-LIKE PROTEIN 1"/>
    <property type="match status" value="1"/>
</dbReference>
<dbReference type="InterPro" id="IPR029044">
    <property type="entry name" value="Nucleotide-diphossugar_trans"/>
</dbReference>
<feature type="domain" description="Polysaccharide pyruvyl transferase" evidence="2">
    <location>
        <begin position="34"/>
        <end position="294"/>
    </location>
</feature>
<dbReference type="SUPFAM" id="SSF53448">
    <property type="entry name" value="Nucleotide-diphospho-sugar transferases"/>
    <property type="match status" value="1"/>
</dbReference>
<dbReference type="Pfam" id="PF04230">
    <property type="entry name" value="PS_pyruv_trans"/>
    <property type="match status" value="1"/>
</dbReference>
<keyword evidence="4" id="KW-1185">Reference proteome</keyword>
<proteinExistence type="predicted"/>
<evidence type="ECO:0000259" key="2">
    <source>
        <dbReference type="Pfam" id="PF04230"/>
    </source>
</evidence>
<keyword evidence="3" id="KW-0808">Transferase</keyword>
<organism evidence="3 4">
    <name type="scientific">Thelohanellus kitauei</name>
    <name type="common">Myxosporean</name>
    <dbReference type="NCBI Taxonomy" id="669202"/>
    <lineage>
        <taxon>Eukaryota</taxon>
        <taxon>Metazoa</taxon>
        <taxon>Cnidaria</taxon>
        <taxon>Myxozoa</taxon>
        <taxon>Myxosporea</taxon>
        <taxon>Bivalvulida</taxon>
        <taxon>Platysporina</taxon>
        <taxon>Myxobolidae</taxon>
        <taxon>Thelohanellus</taxon>
    </lineage>
</organism>
<name>A0A0C2MKQ1_THEKT</name>
<dbReference type="GO" id="GO:0016758">
    <property type="term" value="F:hexosyltransferase activity"/>
    <property type="evidence" value="ECO:0007669"/>
    <property type="project" value="UniProtKB-ARBA"/>
</dbReference>
<dbReference type="Gene3D" id="3.90.550.10">
    <property type="entry name" value="Spore Coat Polysaccharide Biosynthesis Protein SpsA, Chain A"/>
    <property type="match status" value="1"/>
</dbReference>
<dbReference type="Proteomes" id="UP000031668">
    <property type="component" value="Unassembled WGS sequence"/>
</dbReference>
<dbReference type="OrthoDB" id="2603at2759"/>
<dbReference type="PANTHER" id="PTHR22916">
    <property type="entry name" value="GLYCOSYLTRANSFERASE"/>
    <property type="match status" value="1"/>
</dbReference>
<gene>
    <name evidence="3" type="ORF">RF11_02804</name>
</gene>
<dbReference type="Pfam" id="PF00535">
    <property type="entry name" value="Glycos_transf_2"/>
    <property type="match status" value="1"/>
</dbReference>
<dbReference type="InterPro" id="IPR007345">
    <property type="entry name" value="Polysacch_pyruvyl_Trfase"/>
</dbReference>
<accession>A0A0C2MKQ1</accession>
<feature type="domain" description="Glycosyltransferase 2-like" evidence="1">
    <location>
        <begin position="320"/>
        <end position="440"/>
    </location>
</feature>
<dbReference type="InterPro" id="IPR001173">
    <property type="entry name" value="Glyco_trans_2-like"/>
</dbReference>